<dbReference type="RefSeq" id="WP_218031042.1">
    <property type="nucleotide sequence ID" value="NZ_BIFQ01000002.1"/>
</dbReference>
<dbReference type="InterPro" id="IPR035906">
    <property type="entry name" value="MetI-like_sf"/>
</dbReference>
<feature type="transmembrane region" description="Helical" evidence="7">
    <location>
        <begin position="294"/>
        <end position="316"/>
    </location>
</feature>
<dbReference type="SUPFAM" id="SSF161098">
    <property type="entry name" value="MetI-like"/>
    <property type="match status" value="1"/>
</dbReference>
<evidence type="ECO:0000256" key="7">
    <source>
        <dbReference type="RuleBase" id="RU363032"/>
    </source>
</evidence>
<dbReference type="GO" id="GO:0005886">
    <property type="term" value="C:plasma membrane"/>
    <property type="evidence" value="ECO:0007669"/>
    <property type="project" value="UniProtKB-SubCell"/>
</dbReference>
<dbReference type="PANTHER" id="PTHR30193:SF1">
    <property type="entry name" value="ABC TRANSPORTER PERMEASE PROTEIN YESP-RELATED"/>
    <property type="match status" value="1"/>
</dbReference>
<dbReference type="Pfam" id="PF00528">
    <property type="entry name" value="BPD_transp_1"/>
    <property type="match status" value="1"/>
</dbReference>
<feature type="transmembrane region" description="Helical" evidence="7">
    <location>
        <begin position="42"/>
        <end position="71"/>
    </location>
</feature>
<feature type="domain" description="ABC transmembrane type-1" evidence="8">
    <location>
        <begin position="102"/>
        <end position="315"/>
    </location>
</feature>
<dbReference type="CDD" id="cd06261">
    <property type="entry name" value="TM_PBP2"/>
    <property type="match status" value="1"/>
</dbReference>
<evidence type="ECO:0000256" key="6">
    <source>
        <dbReference type="ARBA" id="ARBA00023136"/>
    </source>
</evidence>
<dbReference type="Proteomes" id="UP000287224">
    <property type="component" value="Unassembled WGS sequence"/>
</dbReference>
<feature type="transmembrane region" description="Helical" evidence="7">
    <location>
        <begin position="232"/>
        <end position="251"/>
    </location>
</feature>
<dbReference type="AlphaFoldDB" id="A0A401ZPQ1"/>
<reference evidence="10" key="1">
    <citation type="submission" date="2018-12" db="EMBL/GenBank/DDBJ databases">
        <title>Tengunoibacter tsumagoiensis gen. nov., sp. nov., Dictyobacter kobayashii sp. nov., D. alpinus sp. nov., and D. joshuensis sp. nov. and description of Dictyobacteraceae fam. nov. within the order Ktedonobacterales isolated from Tengu-no-mugimeshi.</title>
        <authorList>
            <person name="Wang C.M."/>
            <person name="Zheng Y."/>
            <person name="Sakai Y."/>
            <person name="Toyoda A."/>
            <person name="Minakuchi Y."/>
            <person name="Abe K."/>
            <person name="Yokota A."/>
            <person name="Yabe S."/>
        </authorList>
    </citation>
    <scope>NUCLEOTIDE SEQUENCE [LARGE SCALE GENOMIC DNA]</scope>
    <source>
        <strain evidence="10">S-27</strain>
    </source>
</reference>
<feature type="transmembrane region" description="Helical" evidence="7">
    <location>
        <begin position="106"/>
        <end position="127"/>
    </location>
</feature>
<comment type="similarity">
    <text evidence="7">Belongs to the binding-protein-dependent transport system permease family.</text>
</comment>
<evidence type="ECO:0000256" key="2">
    <source>
        <dbReference type="ARBA" id="ARBA00022448"/>
    </source>
</evidence>
<gene>
    <name evidence="9" type="primary">togM</name>
    <name evidence="9" type="ORF">KDAU_60930</name>
</gene>
<dbReference type="InterPro" id="IPR000515">
    <property type="entry name" value="MetI-like"/>
</dbReference>
<keyword evidence="6 7" id="KW-0472">Membrane</keyword>
<keyword evidence="10" id="KW-1185">Reference proteome</keyword>
<evidence type="ECO:0000313" key="9">
    <source>
        <dbReference type="EMBL" id="GCE08764.1"/>
    </source>
</evidence>
<comment type="caution">
    <text evidence="9">The sequence shown here is derived from an EMBL/GenBank/DDBJ whole genome shotgun (WGS) entry which is preliminary data.</text>
</comment>
<accession>A0A401ZPQ1</accession>
<dbReference type="PROSITE" id="PS50928">
    <property type="entry name" value="ABC_TM1"/>
    <property type="match status" value="1"/>
</dbReference>
<dbReference type="Gene3D" id="1.10.3720.10">
    <property type="entry name" value="MetI-like"/>
    <property type="match status" value="1"/>
</dbReference>
<dbReference type="InterPro" id="IPR051393">
    <property type="entry name" value="ABC_transporter_permease"/>
</dbReference>
<evidence type="ECO:0000256" key="4">
    <source>
        <dbReference type="ARBA" id="ARBA00022692"/>
    </source>
</evidence>
<evidence type="ECO:0000256" key="5">
    <source>
        <dbReference type="ARBA" id="ARBA00022989"/>
    </source>
</evidence>
<feature type="transmembrane region" description="Helical" evidence="7">
    <location>
        <begin position="139"/>
        <end position="159"/>
    </location>
</feature>
<organism evidence="9 10">
    <name type="scientific">Dictyobacter aurantiacus</name>
    <dbReference type="NCBI Taxonomy" id="1936993"/>
    <lineage>
        <taxon>Bacteria</taxon>
        <taxon>Bacillati</taxon>
        <taxon>Chloroflexota</taxon>
        <taxon>Ktedonobacteria</taxon>
        <taxon>Ktedonobacterales</taxon>
        <taxon>Dictyobacteraceae</taxon>
        <taxon>Dictyobacter</taxon>
    </lineage>
</organism>
<evidence type="ECO:0000259" key="8">
    <source>
        <dbReference type="PROSITE" id="PS50928"/>
    </source>
</evidence>
<feature type="transmembrane region" description="Helical" evidence="7">
    <location>
        <begin position="187"/>
        <end position="211"/>
    </location>
</feature>
<keyword evidence="3" id="KW-1003">Cell membrane</keyword>
<dbReference type="PANTHER" id="PTHR30193">
    <property type="entry name" value="ABC TRANSPORTER PERMEASE PROTEIN"/>
    <property type="match status" value="1"/>
</dbReference>
<evidence type="ECO:0000256" key="1">
    <source>
        <dbReference type="ARBA" id="ARBA00004651"/>
    </source>
</evidence>
<keyword evidence="2 7" id="KW-0813">Transport</keyword>
<dbReference type="SUPFAM" id="SSF160964">
    <property type="entry name" value="MalF N-terminal region-like"/>
    <property type="match status" value="1"/>
</dbReference>
<protein>
    <submittedName>
        <fullName evidence="9">Sugar ABC transporter permease</fullName>
    </submittedName>
</protein>
<keyword evidence="4 7" id="KW-0812">Transmembrane</keyword>
<dbReference type="GO" id="GO:0055085">
    <property type="term" value="P:transmembrane transport"/>
    <property type="evidence" value="ECO:0007669"/>
    <property type="project" value="InterPro"/>
</dbReference>
<evidence type="ECO:0000256" key="3">
    <source>
        <dbReference type="ARBA" id="ARBA00022475"/>
    </source>
</evidence>
<comment type="subcellular location">
    <subcellularLocation>
        <location evidence="1 7">Cell membrane</location>
        <topology evidence="1 7">Multi-pass membrane protein</topology>
    </subcellularLocation>
</comment>
<sequence>MKTQVQGVGTGMRGTGASNKVGTYAPKTGRAPRHRWRPGDVIAGYLFIMPSIIGFCLFIAYPLIFSAYYAFTDWNGLNNPTWIGLKNFQYMFSKDPAFWPSLRATAYFGILSVPSTLVLGLLLAVLLNRSLPGVRIFRTIMYLPVVLPSIAVLTLWKYLYDPLFGLANQALSFFHLPTSMWLGSEQMAMPSIVLIGLWGVGSTMIIFLAGLQAVPQEVYEAAKMDGAGAFNLFFRITLPMISPILFLQLVLQLTTAFQAFNQAKVLTGGGPHFATNLFMFKIYNDGFNGAFPQLGYATAEVWILFIIILAITALTFRTSSMWVYAENAD</sequence>
<dbReference type="EMBL" id="BIFQ01000002">
    <property type="protein sequence ID" value="GCE08764.1"/>
    <property type="molecule type" value="Genomic_DNA"/>
</dbReference>
<evidence type="ECO:0000313" key="10">
    <source>
        <dbReference type="Proteomes" id="UP000287224"/>
    </source>
</evidence>
<proteinExistence type="inferred from homology"/>
<name>A0A401ZPQ1_9CHLR</name>
<keyword evidence="5 7" id="KW-1133">Transmembrane helix</keyword>